<dbReference type="EMBL" id="DXCF01000034">
    <property type="protein sequence ID" value="HIZ10178.1"/>
    <property type="molecule type" value="Genomic_DNA"/>
</dbReference>
<name>A0A9D2D7Y0_9FIRM</name>
<dbReference type="Proteomes" id="UP000824025">
    <property type="component" value="Unassembled WGS sequence"/>
</dbReference>
<dbReference type="AlphaFoldDB" id="A0A9D2D7Y0"/>
<dbReference type="Gene3D" id="2.40.100.10">
    <property type="entry name" value="Cyclophilin-like"/>
    <property type="match status" value="1"/>
</dbReference>
<protein>
    <recommendedName>
        <fullName evidence="3">PPIase cyclophilin-type domain-containing protein</fullName>
    </recommendedName>
</protein>
<evidence type="ECO:0008006" key="3">
    <source>
        <dbReference type="Google" id="ProtNLM"/>
    </source>
</evidence>
<evidence type="ECO:0000313" key="2">
    <source>
        <dbReference type="Proteomes" id="UP000824025"/>
    </source>
</evidence>
<proteinExistence type="predicted"/>
<dbReference type="PROSITE" id="PS51257">
    <property type="entry name" value="PROKAR_LIPOPROTEIN"/>
    <property type="match status" value="1"/>
</dbReference>
<organism evidence="1 2">
    <name type="scientific">Candidatus Borkfalkia avicola</name>
    <dbReference type="NCBI Taxonomy" id="2838503"/>
    <lineage>
        <taxon>Bacteria</taxon>
        <taxon>Bacillati</taxon>
        <taxon>Bacillota</taxon>
        <taxon>Clostridia</taxon>
        <taxon>Christensenellales</taxon>
        <taxon>Christensenellaceae</taxon>
        <taxon>Candidatus Borkfalkia</taxon>
    </lineage>
</organism>
<sequence>MTKTFAGKIGKALSVLVASALLLVSALMLSACSGRYPEISMRISFNGEEYTLNYILYRNYYQQTVDHYMELIDMDYFDGTVISDYQSDRMVAGGYRYEGENTDELIALDYEAATKDADGNVTLENITVWKDKDRTQPTNRLHGETSSNGFSIEDGSGLTNQVGALGAYTYVSSSMQATQRMHYKYSSSDNYGDSEYHKNSFTGLFYLYTSSNNASAGDYCVFGILADEDSETAFNDLLEAISTYTEDNDLDSFAETQEDIVIEDEFIDGGSYNVDFEVPVSAIVIEEVWVTKY</sequence>
<accession>A0A9D2D7Y0</accession>
<dbReference type="SUPFAM" id="SSF50891">
    <property type="entry name" value="Cyclophilin-like"/>
    <property type="match status" value="1"/>
</dbReference>
<reference evidence="1" key="1">
    <citation type="journal article" date="2021" name="PeerJ">
        <title>Extensive microbial diversity within the chicken gut microbiome revealed by metagenomics and culture.</title>
        <authorList>
            <person name="Gilroy R."/>
            <person name="Ravi A."/>
            <person name="Getino M."/>
            <person name="Pursley I."/>
            <person name="Horton D.L."/>
            <person name="Alikhan N.F."/>
            <person name="Baker D."/>
            <person name="Gharbi K."/>
            <person name="Hall N."/>
            <person name="Watson M."/>
            <person name="Adriaenssens E.M."/>
            <person name="Foster-Nyarko E."/>
            <person name="Jarju S."/>
            <person name="Secka A."/>
            <person name="Antonio M."/>
            <person name="Oren A."/>
            <person name="Chaudhuri R.R."/>
            <person name="La Ragione R."/>
            <person name="Hildebrand F."/>
            <person name="Pallen M.J."/>
        </authorList>
    </citation>
    <scope>NUCLEOTIDE SEQUENCE</scope>
    <source>
        <strain evidence="1">CHK192-19661</strain>
    </source>
</reference>
<comment type="caution">
    <text evidence="1">The sequence shown here is derived from an EMBL/GenBank/DDBJ whole genome shotgun (WGS) entry which is preliminary data.</text>
</comment>
<gene>
    <name evidence="1" type="ORF">H9726_06790</name>
</gene>
<evidence type="ECO:0000313" key="1">
    <source>
        <dbReference type="EMBL" id="HIZ10178.1"/>
    </source>
</evidence>
<reference evidence="1" key="2">
    <citation type="submission" date="2021-04" db="EMBL/GenBank/DDBJ databases">
        <authorList>
            <person name="Gilroy R."/>
        </authorList>
    </citation>
    <scope>NUCLEOTIDE SEQUENCE</scope>
    <source>
        <strain evidence="1">CHK192-19661</strain>
    </source>
</reference>
<dbReference type="InterPro" id="IPR029000">
    <property type="entry name" value="Cyclophilin-like_dom_sf"/>
</dbReference>